<feature type="transmembrane region" description="Helical" evidence="7">
    <location>
        <begin position="195"/>
        <end position="215"/>
    </location>
</feature>
<evidence type="ECO:0000256" key="2">
    <source>
        <dbReference type="ARBA" id="ARBA00022481"/>
    </source>
</evidence>
<dbReference type="GO" id="GO:0004888">
    <property type="term" value="F:transmembrane signaling receptor activity"/>
    <property type="evidence" value="ECO:0007669"/>
    <property type="project" value="InterPro"/>
</dbReference>
<evidence type="ECO:0000256" key="7">
    <source>
        <dbReference type="SAM" id="Phobius"/>
    </source>
</evidence>
<evidence type="ECO:0000256" key="3">
    <source>
        <dbReference type="ARBA" id="ARBA00029447"/>
    </source>
</evidence>
<comment type="subcellular location">
    <subcellularLocation>
        <location evidence="1">Membrane</location>
    </subcellularLocation>
</comment>
<feature type="coiled-coil region" evidence="5">
    <location>
        <begin position="403"/>
        <end position="476"/>
    </location>
</feature>
<protein>
    <submittedName>
        <fullName evidence="9">Mcp protein</fullName>
    </submittedName>
</protein>
<dbReference type="PANTHER" id="PTHR43531:SF14">
    <property type="entry name" value="METHYL-ACCEPTING CHEMOTAXIS PROTEIN I-RELATED"/>
    <property type="match status" value="1"/>
</dbReference>
<accession>Q6MPC5</accession>
<dbReference type="AlphaFoldDB" id="Q6MPC5"/>
<feature type="domain" description="Methyl-accepting transducer" evidence="8">
    <location>
        <begin position="231"/>
        <end position="460"/>
    </location>
</feature>
<keyword evidence="10" id="KW-1185">Reference proteome</keyword>
<evidence type="ECO:0000256" key="5">
    <source>
        <dbReference type="SAM" id="Coils"/>
    </source>
</evidence>
<keyword evidence="4" id="KW-0807">Transducer</keyword>
<dbReference type="PANTHER" id="PTHR43531">
    <property type="entry name" value="PROTEIN ICFG"/>
    <property type="match status" value="1"/>
</dbReference>
<dbReference type="STRING" id="264462.Bd0932"/>
<evidence type="ECO:0000256" key="6">
    <source>
        <dbReference type="SAM" id="MobiDB-lite"/>
    </source>
</evidence>
<evidence type="ECO:0000259" key="8">
    <source>
        <dbReference type="PROSITE" id="PS50111"/>
    </source>
</evidence>
<keyword evidence="7" id="KW-1133">Transmembrane helix</keyword>
<evidence type="ECO:0000256" key="4">
    <source>
        <dbReference type="PROSITE-ProRule" id="PRU00284"/>
    </source>
</evidence>
<keyword evidence="5" id="KW-0175">Coiled coil</keyword>
<gene>
    <name evidence="9" type="primary">mcp</name>
    <name evidence="9" type="ordered locus">Bd0932</name>
</gene>
<feature type="transmembrane region" description="Helical" evidence="7">
    <location>
        <begin position="12"/>
        <end position="32"/>
    </location>
</feature>
<name>Q6MPC5_BDEBA</name>
<dbReference type="InterPro" id="IPR004090">
    <property type="entry name" value="Chemotax_Me-accpt_rcpt"/>
</dbReference>
<dbReference type="Pfam" id="PF12729">
    <property type="entry name" value="4HB_MCP_1"/>
    <property type="match status" value="1"/>
</dbReference>
<dbReference type="InterPro" id="IPR024478">
    <property type="entry name" value="HlyB_4HB_MCP"/>
</dbReference>
<keyword evidence="7" id="KW-0812">Transmembrane</keyword>
<feature type="region of interest" description="Disordered" evidence="6">
    <location>
        <begin position="481"/>
        <end position="511"/>
    </location>
</feature>
<dbReference type="Pfam" id="PF00015">
    <property type="entry name" value="MCPsignal"/>
    <property type="match status" value="1"/>
</dbReference>
<evidence type="ECO:0000313" key="9">
    <source>
        <dbReference type="EMBL" id="CAE78873.1"/>
    </source>
</evidence>
<dbReference type="InterPro" id="IPR051310">
    <property type="entry name" value="MCP_chemotaxis"/>
</dbReference>
<keyword evidence="7" id="KW-0472">Membrane</keyword>
<dbReference type="GO" id="GO:0005886">
    <property type="term" value="C:plasma membrane"/>
    <property type="evidence" value="ECO:0007669"/>
    <property type="project" value="TreeGrafter"/>
</dbReference>
<evidence type="ECO:0000313" key="10">
    <source>
        <dbReference type="Proteomes" id="UP000008080"/>
    </source>
</evidence>
<dbReference type="Proteomes" id="UP000008080">
    <property type="component" value="Chromosome"/>
</dbReference>
<dbReference type="GeneID" id="93012003"/>
<dbReference type="GO" id="GO:0007165">
    <property type="term" value="P:signal transduction"/>
    <property type="evidence" value="ECO:0007669"/>
    <property type="project" value="UniProtKB-KW"/>
</dbReference>
<dbReference type="FunFam" id="1.10.287.950:FF:000001">
    <property type="entry name" value="Methyl-accepting chemotaxis sensory transducer"/>
    <property type="match status" value="1"/>
</dbReference>
<organism evidence="9 10">
    <name type="scientific">Bdellovibrio bacteriovorus (strain ATCC 15356 / DSM 50701 / NCIMB 9529 / HD100)</name>
    <dbReference type="NCBI Taxonomy" id="264462"/>
    <lineage>
        <taxon>Bacteria</taxon>
        <taxon>Pseudomonadati</taxon>
        <taxon>Bdellovibrionota</taxon>
        <taxon>Bdellovibrionia</taxon>
        <taxon>Bdellovibrionales</taxon>
        <taxon>Pseudobdellovibrionaceae</taxon>
        <taxon>Bdellovibrio</taxon>
    </lineage>
</organism>
<reference evidence="9 10" key="1">
    <citation type="journal article" date="2004" name="Science">
        <title>A predator unmasked: life cycle of Bdellovibrio bacteriovorus from a genomic perspective.</title>
        <authorList>
            <person name="Rendulic S."/>
            <person name="Jagtap P."/>
            <person name="Rosinus A."/>
            <person name="Eppinger M."/>
            <person name="Baar C."/>
            <person name="Lanz C."/>
            <person name="Keller H."/>
            <person name="Lambert C."/>
            <person name="Evans K.J."/>
            <person name="Goesmann A."/>
            <person name="Meyer F."/>
            <person name="Sockett R.E."/>
            <person name="Schuster S.C."/>
        </authorList>
    </citation>
    <scope>NUCLEOTIDE SEQUENCE [LARGE SCALE GENOMIC DNA]</scope>
    <source>
        <strain evidence="10">ATCC 15356 / DSM 50701 / NCIMB 9529 / HD100</strain>
    </source>
</reference>
<dbReference type="InterPro" id="IPR004089">
    <property type="entry name" value="MCPsignal_dom"/>
</dbReference>
<dbReference type="KEGG" id="bba:Bd0932"/>
<dbReference type="PRINTS" id="PR00260">
    <property type="entry name" value="CHEMTRNSDUCR"/>
</dbReference>
<dbReference type="HOGENOM" id="CLU_000445_107_16_7"/>
<dbReference type="SUPFAM" id="SSF58104">
    <property type="entry name" value="Methyl-accepting chemotaxis protein (MCP) signaling domain"/>
    <property type="match status" value="1"/>
</dbReference>
<proteinExistence type="inferred from homology"/>
<keyword evidence="2" id="KW-0488">Methylation</keyword>
<dbReference type="RefSeq" id="WP_011163475.1">
    <property type="nucleotide sequence ID" value="NC_005363.1"/>
</dbReference>
<sequence length="511" mass="54268">MGSNFSLKGRLLLLGAFMSAIPVLVGGFAFYGMREVASSYEKVTDGVLPNIESADQMYMNFRGVRISLRSLGLPGLTTEQEADFIKDVEANIAEYEVHKQQYLRVNFKKGERELYEKVDAAWLAFKDLGGKVVQYSRTGKPEDRAKMLEIFLYDCPKAAKVYDDAMTKLVAFQRASGVQYVKEARSTTRTTDGSMAIIIALGMIAGVTISVMFALSLSKSISAVSGDLAEGASNVTDAAGHIAHSSQSLSQAALQQASSLEETVATMEELTAMVRVNSENAKQAASLASSTRETAIKGEKEIITLIQSIQSISSDSKKIAEITSVIDDIAFQTNLLALNAAVEAARAGEQGKGFAVVAEAVRSLAHRSAESAKSIASLIDDSVKKIDAGSRQANQGGEVLAEIVNAVKKVADLNTEIATASEEQSHGIAQIGKAMNQLDQITQQNAAASEEAAAAAEQLSAEAESLLGNVRVLKKVVSGKSDQAESAAASEGTDEVLKAQALPKKRTLRAA</sequence>
<dbReference type="SMART" id="SM00283">
    <property type="entry name" value="MA"/>
    <property type="match status" value="1"/>
</dbReference>
<dbReference type="Gene3D" id="1.10.287.950">
    <property type="entry name" value="Methyl-accepting chemotaxis protein"/>
    <property type="match status" value="1"/>
</dbReference>
<evidence type="ECO:0000256" key="1">
    <source>
        <dbReference type="ARBA" id="ARBA00004370"/>
    </source>
</evidence>
<comment type="similarity">
    <text evidence="3">Belongs to the methyl-accepting chemotaxis (MCP) protein family.</text>
</comment>
<dbReference type="GO" id="GO:0006935">
    <property type="term" value="P:chemotaxis"/>
    <property type="evidence" value="ECO:0007669"/>
    <property type="project" value="InterPro"/>
</dbReference>
<dbReference type="eggNOG" id="COG0840">
    <property type="taxonomic scope" value="Bacteria"/>
</dbReference>
<dbReference type="EMBL" id="BX842648">
    <property type="protein sequence ID" value="CAE78873.1"/>
    <property type="molecule type" value="Genomic_DNA"/>
</dbReference>
<dbReference type="PROSITE" id="PS50111">
    <property type="entry name" value="CHEMOTAXIS_TRANSDUC_2"/>
    <property type="match status" value="1"/>
</dbReference>